<evidence type="ECO:0000313" key="3">
    <source>
        <dbReference type="Proteomes" id="UP000237640"/>
    </source>
</evidence>
<feature type="transmembrane region" description="Helical" evidence="1">
    <location>
        <begin position="182"/>
        <end position="200"/>
    </location>
</feature>
<keyword evidence="3" id="KW-1185">Reference proteome</keyword>
<gene>
    <name evidence="2" type="ORF">CLV81_0395</name>
</gene>
<dbReference type="Proteomes" id="UP000237640">
    <property type="component" value="Unassembled WGS sequence"/>
</dbReference>
<proteinExistence type="predicted"/>
<protein>
    <submittedName>
        <fullName evidence="2">Uncharacterized protein</fullName>
    </submittedName>
</protein>
<dbReference type="EMBL" id="PVYX01000001">
    <property type="protein sequence ID" value="PRX56398.1"/>
    <property type="molecule type" value="Genomic_DNA"/>
</dbReference>
<name>A0A2T0MFP1_9FLAO</name>
<keyword evidence="1" id="KW-0812">Transmembrane</keyword>
<comment type="caution">
    <text evidence="2">The sequence shown here is derived from an EMBL/GenBank/DDBJ whole genome shotgun (WGS) entry which is preliminary data.</text>
</comment>
<keyword evidence="1" id="KW-0472">Membrane</keyword>
<accession>A0A2T0MFP1</accession>
<evidence type="ECO:0000313" key="2">
    <source>
        <dbReference type="EMBL" id="PRX56398.1"/>
    </source>
</evidence>
<keyword evidence="1" id="KW-1133">Transmembrane helix</keyword>
<dbReference type="AlphaFoldDB" id="A0A2T0MFP1"/>
<reference evidence="2 3" key="1">
    <citation type="submission" date="2018-03" db="EMBL/GenBank/DDBJ databases">
        <title>Genomic Encyclopedia of Archaeal and Bacterial Type Strains, Phase II (KMG-II): from individual species to whole genera.</title>
        <authorList>
            <person name="Goeker M."/>
        </authorList>
    </citation>
    <scope>NUCLEOTIDE SEQUENCE [LARGE SCALE GENOMIC DNA]</scope>
    <source>
        <strain evidence="2 3">DSM 25027</strain>
    </source>
</reference>
<sequence length="223" mass="25780">MTKIISHGLVVLFFMWTTTLFSHQPNQLTYTFTLDGETSTLTIRFTPKTLLDILEFVKPGLRDSSRINLNNYKDELCEYFGERILLNENSLRGKLSITEMNLIAHEAFITFVSDDSLDFSKGLHIKINCLADVYNRLENFVFIKHLKSTDRYALSKENRTAVWEFPDSASKKELGSFGIEPFWMVLLLSLIFMCLSFILIKRKSKDNEPKKIKGVLVKLKHGK</sequence>
<organism evidence="2 3">
    <name type="scientific">Flagellimonas meridianipacifica</name>
    <dbReference type="NCBI Taxonomy" id="1080225"/>
    <lineage>
        <taxon>Bacteria</taxon>
        <taxon>Pseudomonadati</taxon>
        <taxon>Bacteroidota</taxon>
        <taxon>Flavobacteriia</taxon>
        <taxon>Flavobacteriales</taxon>
        <taxon>Flavobacteriaceae</taxon>
        <taxon>Flagellimonas</taxon>
    </lineage>
</organism>
<evidence type="ECO:0000256" key="1">
    <source>
        <dbReference type="SAM" id="Phobius"/>
    </source>
</evidence>